<dbReference type="PANTHER" id="PTHR24220">
    <property type="entry name" value="IMPORT ATP-BINDING PROTEIN"/>
    <property type="match status" value="1"/>
</dbReference>
<evidence type="ECO:0000256" key="3">
    <source>
        <dbReference type="ARBA" id="ARBA00022840"/>
    </source>
</evidence>
<dbReference type="SUPFAM" id="SSF52540">
    <property type="entry name" value="P-loop containing nucleoside triphosphate hydrolases"/>
    <property type="match status" value="1"/>
</dbReference>
<dbReference type="Gene3D" id="3.40.50.300">
    <property type="entry name" value="P-loop containing nucleotide triphosphate hydrolases"/>
    <property type="match status" value="1"/>
</dbReference>
<dbReference type="Proteomes" id="UP000824140">
    <property type="component" value="Unassembled WGS sequence"/>
</dbReference>
<dbReference type="PANTHER" id="PTHR24220:SF86">
    <property type="entry name" value="ABC TRANSPORTER ABCH.1"/>
    <property type="match status" value="1"/>
</dbReference>
<reference evidence="5" key="1">
    <citation type="submission" date="2020-10" db="EMBL/GenBank/DDBJ databases">
        <authorList>
            <person name="Gilroy R."/>
        </authorList>
    </citation>
    <scope>NUCLEOTIDE SEQUENCE</scope>
    <source>
        <strain evidence="5">13766</strain>
    </source>
</reference>
<dbReference type="InterPro" id="IPR017911">
    <property type="entry name" value="MacB-like_ATP-bd"/>
</dbReference>
<dbReference type="InterPro" id="IPR017871">
    <property type="entry name" value="ABC_transporter-like_CS"/>
</dbReference>
<dbReference type="SMART" id="SM00382">
    <property type="entry name" value="AAA"/>
    <property type="match status" value="1"/>
</dbReference>
<evidence type="ECO:0000256" key="2">
    <source>
        <dbReference type="ARBA" id="ARBA00022741"/>
    </source>
</evidence>
<protein>
    <submittedName>
        <fullName evidence="5">ABC transporter ATP-binding protein</fullName>
    </submittedName>
</protein>
<dbReference type="GO" id="GO:0005524">
    <property type="term" value="F:ATP binding"/>
    <property type="evidence" value="ECO:0007669"/>
    <property type="project" value="UniProtKB-KW"/>
</dbReference>
<dbReference type="CDD" id="cd03255">
    <property type="entry name" value="ABC_MJ0796_LolCDE_FtsE"/>
    <property type="match status" value="1"/>
</dbReference>
<evidence type="ECO:0000256" key="1">
    <source>
        <dbReference type="ARBA" id="ARBA00022448"/>
    </source>
</evidence>
<dbReference type="FunFam" id="3.40.50.300:FF:000032">
    <property type="entry name" value="Export ABC transporter ATP-binding protein"/>
    <property type="match status" value="1"/>
</dbReference>
<dbReference type="InterPro" id="IPR003439">
    <property type="entry name" value="ABC_transporter-like_ATP-bd"/>
</dbReference>
<dbReference type="PROSITE" id="PS00211">
    <property type="entry name" value="ABC_TRANSPORTER_1"/>
    <property type="match status" value="1"/>
</dbReference>
<accession>A0A9D1FYU3</accession>
<gene>
    <name evidence="5" type="ORF">IAA84_03800</name>
</gene>
<dbReference type="EMBL" id="DVJN01000077">
    <property type="protein sequence ID" value="HIS92121.1"/>
    <property type="molecule type" value="Genomic_DNA"/>
</dbReference>
<keyword evidence="3 5" id="KW-0067">ATP-binding</keyword>
<dbReference type="PROSITE" id="PS50893">
    <property type="entry name" value="ABC_TRANSPORTER_2"/>
    <property type="match status" value="1"/>
</dbReference>
<dbReference type="AlphaFoldDB" id="A0A9D1FYU3"/>
<organism evidence="5 6">
    <name type="scientific">Candidatus Alectryocaccomicrobium excrementavium</name>
    <dbReference type="NCBI Taxonomy" id="2840668"/>
    <lineage>
        <taxon>Bacteria</taxon>
        <taxon>Bacillati</taxon>
        <taxon>Bacillota</taxon>
        <taxon>Clostridia</taxon>
        <taxon>Candidatus Alectryocaccomicrobium</taxon>
    </lineage>
</organism>
<dbReference type="InterPro" id="IPR015854">
    <property type="entry name" value="ABC_transpr_LolD-like"/>
</dbReference>
<dbReference type="Pfam" id="PF00005">
    <property type="entry name" value="ABC_tran"/>
    <property type="match status" value="1"/>
</dbReference>
<keyword evidence="2" id="KW-0547">Nucleotide-binding</keyword>
<sequence length="229" mass="25057">MAILSCEALSKTYASGETAVHAVQEISLAFEQGSFTAITGPSGSGKSTLLHMLGALEYPTGGKVFFQNADLFAYNDNQLSVLRRRRFGFVFQAYNLVRELTGYENILLPVMLDRRAPDEAYIDHLIDMLEIRDRVDHLPGALSGGQQQRISIARALANKPAVLFADEPTGNLDAKTGREVLSLLRQVSREFGITLILVTHDLAIAEQADRILSLVDGKVVRDTKGAGPR</sequence>
<dbReference type="InterPro" id="IPR027417">
    <property type="entry name" value="P-loop_NTPase"/>
</dbReference>
<evidence type="ECO:0000313" key="5">
    <source>
        <dbReference type="EMBL" id="HIS92121.1"/>
    </source>
</evidence>
<reference evidence="5" key="2">
    <citation type="journal article" date="2021" name="PeerJ">
        <title>Extensive microbial diversity within the chicken gut microbiome revealed by metagenomics and culture.</title>
        <authorList>
            <person name="Gilroy R."/>
            <person name="Ravi A."/>
            <person name="Getino M."/>
            <person name="Pursley I."/>
            <person name="Horton D.L."/>
            <person name="Alikhan N.F."/>
            <person name="Baker D."/>
            <person name="Gharbi K."/>
            <person name="Hall N."/>
            <person name="Watson M."/>
            <person name="Adriaenssens E.M."/>
            <person name="Foster-Nyarko E."/>
            <person name="Jarju S."/>
            <person name="Secka A."/>
            <person name="Antonio M."/>
            <person name="Oren A."/>
            <person name="Chaudhuri R.R."/>
            <person name="La Ragione R."/>
            <person name="Hildebrand F."/>
            <person name="Pallen M.J."/>
        </authorList>
    </citation>
    <scope>NUCLEOTIDE SEQUENCE</scope>
    <source>
        <strain evidence="5">13766</strain>
    </source>
</reference>
<dbReference type="GO" id="GO:0016887">
    <property type="term" value="F:ATP hydrolysis activity"/>
    <property type="evidence" value="ECO:0007669"/>
    <property type="project" value="InterPro"/>
</dbReference>
<name>A0A9D1FYU3_9FIRM</name>
<dbReference type="GO" id="GO:0098796">
    <property type="term" value="C:membrane protein complex"/>
    <property type="evidence" value="ECO:0007669"/>
    <property type="project" value="UniProtKB-ARBA"/>
</dbReference>
<dbReference type="GO" id="GO:0005886">
    <property type="term" value="C:plasma membrane"/>
    <property type="evidence" value="ECO:0007669"/>
    <property type="project" value="TreeGrafter"/>
</dbReference>
<evidence type="ECO:0000313" key="6">
    <source>
        <dbReference type="Proteomes" id="UP000824140"/>
    </source>
</evidence>
<feature type="domain" description="ABC transporter" evidence="4">
    <location>
        <begin position="4"/>
        <end position="229"/>
    </location>
</feature>
<keyword evidence="1" id="KW-0813">Transport</keyword>
<proteinExistence type="predicted"/>
<dbReference type="InterPro" id="IPR003593">
    <property type="entry name" value="AAA+_ATPase"/>
</dbReference>
<comment type="caution">
    <text evidence="5">The sequence shown here is derived from an EMBL/GenBank/DDBJ whole genome shotgun (WGS) entry which is preliminary data.</text>
</comment>
<evidence type="ECO:0000259" key="4">
    <source>
        <dbReference type="PROSITE" id="PS50893"/>
    </source>
</evidence>
<dbReference type="GO" id="GO:0022857">
    <property type="term" value="F:transmembrane transporter activity"/>
    <property type="evidence" value="ECO:0007669"/>
    <property type="project" value="TreeGrafter"/>
</dbReference>